<comment type="similarity">
    <text evidence="1">Belongs to the CbxX/CfxQ family.</text>
</comment>
<evidence type="ECO:0000313" key="7">
    <source>
        <dbReference type="Proteomes" id="UP000676325"/>
    </source>
</evidence>
<name>A0A941IGX5_9ACTN</name>
<dbReference type="AlphaFoldDB" id="A0A941IGX5"/>
<dbReference type="GO" id="GO:0016887">
    <property type="term" value="F:ATP hydrolysis activity"/>
    <property type="evidence" value="ECO:0007669"/>
    <property type="project" value="InterPro"/>
</dbReference>
<dbReference type="GO" id="GO:0005524">
    <property type="term" value="F:ATP binding"/>
    <property type="evidence" value="ECO:0007669"/>
    <property type="project" value="UniProtKB-KW"/>
</dbReference>
<dbReference type="SMART" id="SM00710">
    <property type="entry name" value="PbH1"/>
    <property type="match status" value="5"/>
</dbReference>
<dbReference type="Pfam" id="PF17866">
    <property type="entry name" value="AAA_lid_6"/>
    <property type="match status" value="1"/>
</dbReference>
<gene>
    <name evidence="6" type="ORF">KDK95_09835</name>
</gene>
<dbReference type="InterPro" id="IPR012334">
    <property type="entry name" value="Pectin_lyas_fold"/>
</dbReference>
<dbReference type="InterPro" id="IPR027417">
    <property type="entry name" value="P-loop_NTPase"/>
</dbReference>
<dbReference type="InterPro" id="IPR011050">
    <property type="entry name" value="Pectin_lyase_fold/virulence"/>
</dbReference>
<accession>A0A941IGX5</accession>
<dbReference type="InterPro" id="IPR006626">
    <property type="entry name" value="PbH1"/>
</dbReference>
<dbReference type="Gene3D" id="3.40.50.300">
    <property type="entry name" value="P-loop containing nucleotide triphosphate hydrolases"/>
    <property type="match status" value="1"/>
</dbReference>
<dbReference type="RefSeq" id="WP_212517752.1">
    <property type="nucleotide sequence ID" value="NZ_JAGSOH010000019.1"/>
</dbReference>
<dbReference type="SMART" id="SM00382">
    <property type="entry name" value="AAA"/>
    <property type="match status" value="1"/>
</dbReference>
<evidence type="ECO:0000256" key="1">
    <source>
        <dbReference type="ARBA" id="ARBA00010378"/>
    </source>
</evidence>
<evidence type="ECO:0000313" key="6">
    <source>
        <dbReference type="EMBL" id="MBR7826604.1"/>
    </source>
</evidence>
<dbReference type="Proteomes" id="UP000676325">
    <property type="component" value="Unassembled WGS sequence"/>
</dbReference>
<evidence type="ECO:0000259" key="5">
    <source>
        <dbReference type="SMART" id="SM00382"/>
    </source>
</evidence>
<dbReference type="InterPro" id="IPR003959">
    <property type="entry name" value="ATPase_AAA_core"/>
</dbReference>
<keyword evidence="3" id="KW-0067">ATP-binding</keyword>
<sequence length="644" mass="67625">MSGSTAAHAGPVMTMLATASDGAVVEIPAGSYREQLSFARPVTLVAAEGPGSVTIRLEKPCAVRADTELRGLTIEGAGLMAGGAVRLKLSDCVVRGASSTGVGLRDEARLTAQRSHITSVNGNGLFLGGNATARLIGCELGETAFSAVHLAGKADLELEDCVVASSREHGVRATEESSLRIDGGSVRESGLSGISAETTGRVALSGCTVHKTERAGILVGAGTTARIDRCRIEEAGGSALVVWTGGTAKARGVVVAGAGKNGVFFADDSHGEFEDGEIFGTAFPAVHVGERADPVLRSLKIHHVDQDLDIADSAKPRLSEVQVSDVAVSTLPPPGKDGNEDAEPESTLDELIAQLNNLIGLDSVKRDVTAMINVMRLARRRIEIGLPPPPTNRHLVFAGNPGTGKTTVARLYGKILHAIGMIEHGHLVETDRGSLVGEYVGHTAPKTTAVFRKALGGVLFIDEAYSLVPLGGGNDFGQEAVATLVKLMEDHRDEVVVIVAGYPGEMHRFIDSNPGLASRFTRTLMFDDYSSGQLAEIVRNQVVEHRYELGPGTEDAIIRFFASMRREAGFGNGRSARQLFQVLTERHAQRTAALAEPTTEDLVVLLPQDVPLPFADPEPAAGAEAQAPAPQPAPEVSQAPTTLA</sequence>
<dbReference type="PANTHER" id="PTHR43392">
    <property type="entry name" value="AAA-TYPE ATPASE FAMILY PROTEIN / ANKYRIN REPEAT FAMILY PROTEIN"/>
    <property type="match status" value="1"/>
</dbReference>
<dbReference type="Gene3D" id="2.160.20.10">
    <property type="entry name" value="Single-stranded right-handed beta-helix, Pectin lyase-like"/>
    <property type="match status" value="1"/>
</dbReference>
<dbReference type="EMBL" id="JAGSOH010000019">
    <property type="protein sequence ID" value="MBR7826604.1"/>
    <property type="molecule type" value="Genomic_DNA"/>
</dbReference>
<evidence type="ECO:0000256" key="3">
    <source>
        <dbReference type="ARBA" id="ARBA00022840"/>
    </source>
</evidence>
<dbReference type="PANTHER" id="PTHR43392:SF2">
    <property type="entry name" value="AAA-TYPE ATPASE FAMILY PROTEIN _ ANKYRIN REPEAT FAMILY PROTEIN"/>
    <property type="match status" value="1"/>
</dbReference>
<evidence type="ECO:0000256" key="4">
    <source>
        <dbReference type="SAM" id="MobiDB-lite"/>
    </source>
</evidence>
<dbReference type="SUPFAM" id="SSF52540">
    <property type="entry name" value="P-loop containing nucleoside triphosphate hydrolases"/>
    <property type="match status" value="1"/>
</dbReference>
<comment type="caution">
    <text evidence="6">The sequence shown here is derived from an EMBL/GenBank/DDBJ whole genome shotgun (WGS) entry which is preliminary data.</text>
</comment>
<dbReference type="InterPro" id="IPR003593">
    <property type="entry name" value="AAA+_ATPase"/>
</dbReference>
<evidence type="ECO:0000256" key="2">
    <source>
        <dbReference type="ARBA" id="ARBA00022741"/>
    </source>
</evidence>
<protein>
    <submittedName>
        <fullName evidence="6">Right-handed parallel beta-helix repeat-containing protein</fullName>
    </submittedName>
</protein>
<keyword evidence="7" id="KW-1185">Reference proteome</keyword>
<dbReference type="Pfam" id="PF00004">
    <property type="entry name" value="AAA"/>
    <property type="match status" value="1"/>
</dbReference>
<dbReference type="InterPro" id="IPR039448">
    <property type="entry name" value="Beta_helix"/>
</dbReference>
<feature type="region of interest" description="Disordered" evidence="4">
    <location>
        <begin position="614"/>
        <end position="644"/>
    </location>
</feature>
<dbReference type="InterPro" id="IPR000641">
    <property type="entry name" value="CbxX/CfxQ"/>
</dbReference>
<reference evidence="6" key="1">
    <citation type="submission" date="2021-04" db="EMBL/GenBank/DDBJ databases">
        <title>Genome based classification of Actinospica acidithermotolerans sp. nov., an actinobacterium isolated from an Indonesian hot spring.</title>
        <authorList>
            <person name="Kusuma A.B."/>
            <person name="Putra K.E."/>
            <person name="Nafisah S."/>
            <person name="Loh J."/>
            <person name="Nouioui I."/>
            <person name="Goodfellow M."/>
        </authorList>
    </citation>
    <scope>NUCLEOTIDE SEQUENCE</scope>
    <source>
        <strain evidence="6">MGRD01-02</strain>
    </source>
</reference>
<dbReference type="FunFam" id="3.40.50.300:FF:000216">
    <property type="entry name" value="Type VII secretion ATPase EccA"/>
    <property type="match status" value="1"/>
</dbReference>
<dbReference type="PRINTS" id="PR00819">
    <property type="entry name" value="CBXCFQXSUPER"/>
</dbReference>
<organism evidence="6 7">
    <name type="scientific">Actinospica acidithermotolerans</name>
    <dbReference type="NCBI Taxonomy" id="2828514"/>
    <lineage>
        <taxon>Bacteria</taxon>
        <taxon>Bacillati</taxon>
        <taxon>Actinomycetota</taxon>
        <taxon>Actinomycetes</taxon>
        <taxon>Catenulisporales</taxon>
        <taxon>Actinospicaceae</taxon>
        <taxon>Actinospica</taxon>
    </lineage>
</organism>
<dbReference type="CDD" id="cd00009">
    <property type="entry name" value="AAA"/>
    <property type="match status" value="1"/>
</dbReference>
<dbReference type="Pfam" id="PF13229">
    <property type="entry name" value="Beta_helix"/>
    <property type="match status" value="1"/>
</dbReference>
<dbReference type="Gene3D" id="1.10.8.60">
    <property type="match status" value="1"/>
</dbReference>
<feature type="domain" description="AAA+ ATPase" evidence="5">
    <location>
        <begin position="391"/>
        <end position="530"/>
    </location>
</feature>
<dbReference type="SUPFAM" id="SSF51126">
    <property type="entry name" value="Pectin lyase-like"/>
    <property type="match status" value="1"/>
</dbReference>
<proteinExistence type="inferred from homology"/>
<keyword evidence="2" id="KW-0547">Nucleotide-binding</keyword>
<dbReference type="InterPro" id="IPR041627">
    <property type="entry name" value="AAA_lid_6"/>
</dbReference>
<dbReference type="InterPro" id="IPR050773">
    <property type="entry name" value="CbxX/CfxQ_RuBisCO_ESX"/>
</dbReference>